<dbReference type="InterPro" id="IPR016064">
    <property type="entry name" value="NAD/diacylglycerol_kinase_sf"/>
</dbReference>
<dbReference type="RefSeq" id="WP_009194273.1">
    <property type="nucleotide sequence ID" value="NZ_AODQ01000013.1"/>
</dbReference>
<dbReference type="GO" id="GO:0003951">
    <property type="term" value="F:NAD+ kinase activity"/>
    <property type="evidence" value="ECO:0007669"/>
    <property type="project" value="TreeGrafter"/>
</dbReference>
<evidence type="ECO:0000313" key="1">
    <source>
        <dbReference type="EMBL" id="EMR04000.1"/>
    </source>
</evidence>
<accession>M7NQJ8</accession>
<keyword evidence="1" id="KW-0808">Transferase</keyword>
<sequence>MDFDRIILIKNKTRLEQLVEKFNSKAQARFYLEHNGGNFADYEQEHNTFYEGLLAVQKTMTKTLKTTLIEKSFLPSFLFADTDLVVVLGQDGLVANTAKYVGANPILAINPDPKRYKGVLLPFSATTFRKGLQHAFAGEKFLKKVTMAEARLNDGQTLLAFNDFYIGKSNHTSARYKISFGEQTENHSSSGLIISTGAGSTGWLSSVFNELNGLSQLFGLHDTTFTHQMKWDDEKLCFVVREPYKSLYTGSEIVAGMINRSTDLIIESQMPENGVIFSDGVLEDYLEFNSGKTVRIAASDQKASLVCC</sequence>
<dbReference type="OrthoDB" id="1889537at2"/>
<keyword evidence="2" id="KW-1185">Reference proteome</keyword>
<dbReference type="PATRIC" id="fig|1279009.4.peg.882"/>
<dbReference type="eggNOG" id="COG0061">
    <property type="taxonomic scope" value="Bacteria"/>
</dbReference>
<proteinExistence type="predicted"/>
<dbReference type="PANTHER" id="PTHR13158:SF5">
    <property type="entry name" value="NAD KINASE 2, MITOCHONDRIAL"/>
    <property type="match status" value="1"/>
</dbReference>
<dbReference type="Gene3D" id="3.40.50.10330">
    <property type="entry name" value="Probable inorganic polyphosphate/atp-NAD kinase, domain 1"/>
    <property type="match status" value="1"/>
</dbReference>
<dbReference type="EMBL" id="AODQ01000013">
    <property type="protein sequence ID" value="EMR04000.1"/>
    <property type="molecule type" value="Genomic_DNA"/>
</dbReference>
<comment type="caution">
    <text evidence="1">The sequence shown here is derived from an EMBL/GenBank/DDBJ whole genome shotgun (WGS) entry which is preliminary data.</text>
</comment>
<organism evidence="1 2">
    <name type="scientific">Cesiribacter andamanensis AMV16</name>
    <dbReference type="NCBI Taxonomy" id="1279009"/>
    <lineage>
        <taxon>Bacteria</taxon>
        <taxon>Pseudomonadati</taxon>
        <taxon>Bacteroidota</taxon>
        <taxon>Cytophagia</taxon>
        <taxon>Cytophagales</taxon>
        <taxon>Cesiribacteraceae</taxon>
        <taxon>Cesiribacter</taxon>
    </lineage>
</organism>
<dbReference type="GO" id="GO:0019674">
    <property type="term" value="P:NAD+ metabolic process"/>
    <property type="evidence" value="ECO:0007669"/>
    <property type="project" value="TreeGrafter"/>
</dbReference>
<protein>
    <submittedName>
        <fullName evidence="1">Inorganic polyphosphate/ATP-NAD kinase</fullName>
    </submittedName>
</protein>
<dbReference type="Proteomes" id="UP000011910">
    <property type="component" value="Unassembled WGS sequence"/>
</dbReference>
<dbReference type="SUPFAM" id="SSF111331">
    <property type="entry name" value="NAD kinase/diacylglycerol kinase-like"/>
    <property type="match status" value="1"/>
</dbReference>
<dbReference type="AlphaFoldDB" id="M7NQJ8"/>
<reference evidence="1 2" key="1">
    <citation type="journal article" date="2013" name="Genome Announc.">
        <title>Draft Genome Sequence of Cesiribacter andamanensis Strain AMV16T, Isolated from a Soil Sample from a Mud Volcano in the Andaman Islands, India.</title>
        <authorList>
            <person name="Shivaji S."/>
            <person name="Ara S."/>
            <person name="Begum Z."/>
            <person name="Srinivas T.N."/>
            <person name="Singh A."/>
            <person name="Kumar Pinnaka A."/>
        </authorList>
    </citation>
    <scope>NUCLEOTIDE SEQUENCE [LARGE SCALE GENOMIC DNA]</scope>
    <source>
        <strain evidence="1 2">AMV16</strain>
    </source>
</reference>
<gene>
    <name evidence="1" type="ORF">ADICEAN_00871</name>
</gene>
<dbReference type="InterPro" id="IPR017438">
    <property type="entry name" value="ATP-NAD_kinase_N"/>
</dbReference>
<evidence type="ECO:0000313" key="2">
    <source>
        <dbReference type="Proteomes" id="UP000011910"/>
    </source>
</evidence>
<dbReference type="STRING" id="1279009.ADICEAN_00871"/>
<keyword evidence="1" id="KW-0418">Kinase</keyword>
<name>M7NQJ8_9BACT</name>
<dbReference type="PANTHER" id="PTHR13158">
    <property type="match status" value="1"/>
</dbReference>